<feature type="chain" id="PRO_5002936425" evidence="1">
    <location>
        <begin position="28"/>
        <end position="319"/>
    </location>
</feature>
<dbReference type="AlphaFoldDB" id="C3Z7W5"/>
<name>C3Z7W5_BRAFL</name>
<reference evidence="2" key="1">
    <citation type="journal article" date="2008" name="Nature">
        <title>The amphioxus genome and the evolution of the chordate karyotype.</title>
        <authorList>
            <consortium name="US DOE Joint Genome Institute (JGI-PGF)"/>
            <person name="Putnam N.H."/>
            <person name="Butts T."/>
            <person name="Ferrier D.E.K."/>
            <person name="Furlong R.F."/>
            <person name="Hellsten U."/>
            <person name="Kawashima T."/>
            <person name="Robinson-Rechavi M."/>
            <person name="Shoguchi E."/>
            <person name="Terry A."/>
            <person name="Yu J.-K."/>
            <person name="Benito-Gutierrez E.L."/>
            <person name="Dubchak I."/>
            <person name="Garcia-Fernandez J."/>
            <person name="Gibson-Brown J.J."/>
            <person name="Grigoriev I.V."/>
            <person name="Horton A.C."/>
            <person name="de Jong P.J."/>
            <person name="Jurka J."/>
            <person name="Kapitonov V.V."/>
            <person name="Kohara Y."/>
            <person name="Kuroki Y."/>
            <person name="Lindquist E."/>
            <person name="Lucas S."/>
            <person name="Osoegawa K."/>
            <person name="Pennacchio L.A."/>
            <person name="Salamov A.A."/>
            <person name="Satou Y."/>
            <person name="Sauka-Spengler T."/>
            <person name="Schmutz J."/>
            <person name="Shin-I T."/>
            <person name="Toyoda A."/>
            <person name="Bronner-Fraser M."/>
            <person name="Fujiyama A."/>
            <person name="Holland L.Z."/>
            <person name="Holland P.W.H."/>
            <person name="Satoh N."/>
            <person name="Rokhsar D.S."/>
        </authorList>
    </citation>
    <scope>NUCLEOTIDE SEQUENCE [LARGE SCALE GENOMIC DNA]</scope>
    <source>
        <strain evidence="2">S238N-H82</strain>
        <tissue evidence="2">Testes</tissue>
    </source>
</reference>
<proteinExistence type="predicted"/>
<organism>
    <name type="scientific">Branchiostoma floridae</name>
    <name type="common">Florida lancelet</name>
    <name type="synonym">Amphioxus</name>
    <dbReference type="NCBI Taxonomy" id="7739"/>
    <lineage>
        <taxon>Eukaryota</taxon>
        <taxon>Metazoa</taxon>
        <taxon>Chordata</taxon>
        <taxon>Cephalochordata</taxon>
        <taxon>Leptocardii</taxon>
        <taxon>Amphioxiformes</taxon>
        <taxon>Branchiostomatidae</taxon>
        <taxon>Branchiostoma</taxon>
    </lineage>
</organism>
<accession>C3Z7W5</accession>
<gene>
    <name evidence="2" type="ORF">BRAFLDRAFT_69290</name>
</gene>
<evidence type="ECO:0000256" key="1">
    <source>
        <dbReference type="SAM" id="SignalP"/>
    </source>
</evidence>
<feature type="signal peptide" evidence="1">
    <location>
        <begin position="1"/>
        <end position="27"/>
    </location>
</feature>
<evidence type="ECO:0000313" key="2">
    <source>
        <dbReference type="EMBL" id="EEN51470.1"/>
    </source>
</evidence>
<dbReference type="EMBL" id="GG666591">
    <property type="protein sequence ID" value="EEN51470.1"/>
    <property type="molecule type" value="Genomic_DNA"/>
</dbReference>
<dbReference type="eggNOG" id="ENOG502TG1R">
    <property type="taxonomic scope" value="Eukaryota"/>
</dbReference>
<sequence length="319" mass="36292">MPTSTLNKRRSRCVLFLILSAAGQTLAASISGSPVSSPKPPMWPDQFTSKFTVRIEEYGDDFNKPGVVYYNWKTKTLRSDFIDWCLPLFDPPGYQNYTCSFLMTDGNTYFVNHTASSWQDYDCCLFAEGLGPITPDWVKNGQYNGTDTLRGHKVDVWWFPGTSDPSQPCYAYWDTVHDHTPVRFFGLVAVGPAILGSLVSSPKPPMWPDQFTSKFTVRIEKYGDDFNKPGVVYYNWKAKTLRSDFIDWCLPLFEGPARYQNYTCSFLMADGNMYFVNHTASSWQDHDCCLFAGGLGTITPDWVKNCQYNGTDMLRVCMI</sequence>
<dbReference type="InParanoid" id="C3Z7W5"/>
<keyword evidence="1" id="KW-0732">Signal</keyword>
<protein>
    <submittedName>
        <fullName evidence="2">Uncharacterized protein</fullName>
    </submittedName>
</protein>